<evidence type="ECO:0000256" key="14">
    <source>
        <dbReference type="SAM" id="MobiDB-lite"/>
    </source>
</evidence>
<evidence type="ECO:0000256" key="10">
    <source>
        <dbReference type="ARBA" id="ARBA00023186"/>
    </source>
</evidence>
<organism evidence="15 16">
    <name type="scientific">psittacine adenovirus 4</name>
    <dbReference type="NCBI Taxonomy" id="2773287"/>
    <lineage>
        <taxon>Viruses</taxon>
        <taxon>Varidnaviria</taxon>
        <taxon>Bamfordvirae</taxon>
        <taxon>Preplasmiviricota</taxon>
        <taxon>Polisuviricotina</taxon>
        <taxon>Pharingeaviricetes</taxon>
        <taxon>Rowavirales</taxon>
        <taxon>Adenoviridae</taxon>
        <taxon>Aviadenovirus</taxon>
        <taxon>Aviadenovirus rubri</taxon>
        <taxon>Psittacine aviadenovirus B</taxon>
    </lineage>
</organism>
<evidence type="ECO:0000256" key="1">
    <source>
        <dbReference type="ARBA" id="ARBA00022448"/>
    </source>
</evidence>
<keyword evidence="2" id="KW-0488">Methylation</keyword>
<dbReference type="GO" id="GO:0039704">
    <property type="term" value="P:viral translational shunt"/>
    <property type="evidence" value="ECO:0007669"/>
    <property type="project" value="InterPro"/>
</dbReference>
<name>A0A1P8SW73_9ADEN</name>
<keyword evidence="6" id="KW-1193">Eukaryotic host translation shutoff by virus</keyword>
<reference evidence="16" key="1">
    <citation type="journal article" date="2017" name="Virology">
        <title>A novel pathogenic aviadenovirus from red-bellied parrots (Poicephalus rufiventris) unveils deep recombination events among avian host lineages.</title>
        <authorList>
            <person name="Das S."/>
            <person name="Fearnside K."/>
            <person name="Sarker S."/>
            <person name="Forwood J.K."/>
            <person name="Raidal S.R."/>
        </authorList>
    </citation>
    <scope>NUCLEOTIDE SEQUENCE [LARGE SCALE GENOMIC DNA]</scope>
</reference>
<evidence type="ECO:0000256" key="12">
    <source>
        <dbReference type="ARBA" id="ARBA00023247"/>
    </source>
</evidence>
<dbReference type="Proteomes" id="UP000241841">
    <property type="component" value="Segment"/>
</dbReference>
<feature type="compositionally biased region" description="Basic and acidic residues" evidence="14">
    <location>
        <begin position="61"/>
        <end position="71"/>
    </location>
</feature>
<keyword evidence="4" id="KW-0945">Host-virus interaction</keyword>
<evidence type="ECO:0000256" key="7">
    <source>
        <dbReference type="ARBA" id="ARBA00022884"/>
    </source>
</evidence>
<keyword evidence="8" id="KW-0426">Late protein</keyword>
<evidence type="ECO:0000256" key="6">
    <source>
        <dbReference type="ARBA" id="ARBA00022809"/>
    </source>
</evidence>
<evidence type="ECO:0000256" key="8">
    <source>
        <dbReference type="ARBA" id="ARBA00022921"/>
    </source>
</evidence>
<feature type="compositionally biased region" description="Basic residues" evidence="14">
    <location>
        <begin position="833"/>
        <end position="842"/>
    </location>
</feature>
<dbReference type="EMBL" id="KX577802">
    <property type="protein sequence ID" value="APY28359.1"/>
    <property type="molecule type" value="Genomic_DNA"/>
</dbReference>
<dbReference type="GO" id="GO:0039657">
    <property type="term" value="P:symbiont-mediated suppression of host gene expression"/>
    <property type="evidence" value="ECO:0007669"/>
    <property type="project" value="UniProtKB-KW"/>
</dbReference>
<dbReference type="Pfam" id="PF02438">
    <property type="entry name" value="Adeno_100"/>
    <property type="match status" value="1"/>
</dbReference>
<evidence type="ECO:0000256" key="13">
    <source>
        <dbReference type="ARBA" id="ARBA00023325"/>
    </source>
</evidence>
<feature type="compositionally biased region" description="Basic and acidic residues" evidence="14">
    <location>
        <begin position="37"/>
        <end position="48"/>
    </location>
</feature>
<evidence type="ECO:0000313" key="15">
    <source>
        <dbReference type="EMBL" id="APY28359.1"/>
    </source>
</evidence>
<feature type="compositionally biased region" description="Polar residues" evidence="14">
    <location>
        <begin position="22"/>
        <end position="35"/>
    </location>
</feature>
<keyword evidence="1" id="KW-0813">Transport</keyword>
<keyword evidence="3" id="KW-0597">Phosphoprotein</keyword>
<feature type="region of interest" description="Disordered" evidence="14">
    <location>
        <begin position="748"/>
        <end position="887"/>
    </location>
</feature>
<dbReference type="InterPro" id="IPR003381">
    <property type="entry name" value="L4"/>
</dbReference>
<keyword evidence="13" id="KW-1075">Inhibition of eukaryotic host translation factors by virus</keyword>
<keyword evidence="16" id="KW-1185">Reference proteome</keyword>
<evidence type="ECO:0000256" key="9">
    <source>
        <dbReference type="ARBA" id="ARBA00022995"/>
    </source>
</evidence>
<keyword evidence="7" id="KW-0694">RNA-binding</keyword>
<evidence type="ECO:0000256" key="3">
    <source>
        <dbReference type="ARBA" id="ARBA00022553"/>
    </source>
</evidence>
<proteinExistence type="predicted"/>
<evidence type="ECO:0000256" key="5">
    <source>
        <dbReference type="ARBA" id="ARBA00022586"/>
    </source>
</evidence>
<feature type="region of interest" description="Disordered" evidence="14">
    <location>
        <begin position="1"/>
        <end position="138"/>
    </location>
</feature>
<keyword evidence="5" id="KW-1155">Translational shunt</keyword>
<feature type="compositionally biased region" description="Basic and acidic residues" evidence="14">
    <location>
        <begin position="873"/>
        <end position="887"/>
    </location>
</feature>
<dbReference type="GO" id="GO:0039606">
    <property type="term" value="P:symbiont-mediated suppression of host translation initiation"/>
    <property type="evidence" value="ECO:0007669"/>
    <property type="project" value="UniProtKB-KW"/>
</dbReference>
<keyword evidence="11" id="KW-1035">Host cytoplasm</keyword>
<keyword evidence="9" id="KW-1190">Host gene expression shutoff by virus</keyword>
<feature type="compositionally biased region" description="Polar residues" evidence="14">
    <location>
        <begin position="859"/>
        <end position="871"/>
    </location>
</feature>
<keyword evidence="12" id="KW-1262">Eukaryotic host gene expression shutoff by virus</keyword>
<dbReference type="GO" id="GO:0003723">
    <property type="term" value="F:RNA binding"/>
    <property type="evidence" value="ECO:0007669"/>
    <property type="project" value="UniProtKB-KW"/>
</dbReference>
<evidence type="ECO:0000256" key="4">
    <source>
        <dbReference type="ARBA" id="ARBA00022581"/>
    </source>
</evidence>
<protein>
    <submittedName>
        <fullName evidence="15">Hexon assembly-associated protein</fullName>
    </submittedName>
</protein>
<accession>A0A1P8SW73</accession>
<evidence type="ECO:0000256" key="11">
    <source>
        <dbReference type="ARBA" id="ARBA00023200"/>
    </source>
</evidence>
<evidence type="ECO:0000313" key="16">
    <source>
        <dbReference type="Proteomes" id="UP000241841"/>
    </source>
</evidence>
<keyword evidence="10" id="KW-0143">Chaperone</keyword>
<sequence>MEGISEEESPLKRNNGHPPQTDEPSSYQDFPSATENDAEKTKAEKMVQKEQSSLSEAEAPSTRHPEERAAPTEHQTPRTGGNGSGADTGSVSENVRPDGTRAPLSGTDLDGKSPTGPGAGADSPATTTNRGRDERKTGNETERCFCHFRKAMERQASLIAQCLPDTEEENIPLTVESLQYQFERYVFNPNLSVPTEQKEVRYNFYPPFLLPKAICSYHIFALTAPIPPSCKANRSNSEILAKCWKTDSFRALPKWKPGVEIDDSLGPEVVPVGELNEDVKLVPLQGDSCRLLWAKGRGTHLLFFSYPSLHMPPRLSRLLMETLLQPFADEVAEPAAEPAPCVSDEELMLIVDPDNSLSIPDKLAAMQSRRLCATMAVRYCVELQLMERIFRDPSMVRKIQEVLHHTFHHGYIRVVRETAKVNLSNFSTFHGVTYNNPLNNCIAANLMEGSDRADYILDSIYLFLVMTWQTAMGMWHQAIDSETIEAYKQVLERQKRAIYAEKSVSDISDAIVDILLNGDVLGHEMRKALPNFITQSQISAYRHFLMERSNIPQFAAPFLPSDFVSLRYKESQPIHWQHVYLLRTAFFILNHGGYLWEPYIDSDDPDAQPTPAQRNYCPCNICSPHRMPLDNMALHNEVLAIGTFEIRNPEGRMFKLTPELWTNVYLDRFVPEDFFPFMVCHYSEKPSAFTAELRACVTQTPEILSLIRRIQESREEFLLTKGKGVYKDPHTGEVLSGDVTRERAHLPAVQAGAHRQRPALPSITTRQQGRAEPPEKAPRALRAPIESGNGDPPLPARGYSDSDNSSKHGSKHAQRESGCVRGTRDDSLTSTNTKRRHRRRVTRQPGLPVGDIGGRVPLSITSPTPEKTPTTILRKECPEALRSETPR</sequence>
<evidence type="ECO:0000256" key="2">
    <source>
        <dbReference type="ARBA" id="ARBA00022481"/>
    </source>
</evidence>